<dbReference type="GeneID" id="105892923"/>
<dbReference type="GO" id="GO:0005829">
    <property type="term" value="C:cytosol"/>
    <property type="evidence" value="ECO:0007669"/>
    <property type="project" value="UniProtKB-ARBA"/>
</dbReference>
<feature type="domain" description="SAM" evidence="8">
    <location>
        <begin position="778"/>
        <end position="836"/>
    </location>
</feature>
<dbReference type="GO" id="GO:0048786">
    <property type="term" value="C:presynaptic active zone"/>
    <property type="evidence" value="ECO:0007669"/>
    <property type="project" value="TreeGrafter"/>
</dbReference>
<dbReference type="InterPro" id="IPR058914">
    <property type="entry name" value="LIPB1/2_CC"/>
</dbReference>
<dbReference type="Pfam" id="PF26022">
    <property type="entry name" value="CC_Liprin_beta"/>
    <property type="match status" value="1"/>
</dbReference>
<dbReference type="SUPFAM" id="SSF47769">
    <property type="entry name" value="SAM/Pointed domain"/>
    <property type="match status" value="3"/>
</dbReference>
<keyword evidence="3" id="KW-0677">Repeat</keyword>
<feature type="compositionally biased region" description="Polar residues" evidence="7">
    <location>
        <begin position="612"/>
        <end position="639"/>
    </location>
</feature>
<keyword evidence="2" id="KW-0597">Phosphoprotein</keyword>
<accession>A0A6P8FNT3</accession>
<name>A0A6P8FNT3_CLUHA</name>
<evidence type="ECO:0000256" key="6">
    <source>
        <dbReference type="SAM" id="Coils"/>
    </source>
</evidence>
<feature type="region of interest" description="Disordered" evidence="7">
    <location>
        <begin position="608"/>
        <end position="639"/>
    </location>
</feature>
<feature type="compositionally biased region" description="Polar residues" evidence="7">
    <location>
        <begin position="508"/>
        <end position="518"/>
    </location>
</feature>
<dbReference type="GO" id="GO:0007528">
    <property type="term" value="P:neuromuscular junction development"/>
    <property type="evidence" value="ECO:0007669"/>
    <property type="project" value="TreeGrafter"/>
</dbReference>
<protein>
    <submittedName>
        <fullName evidence="10">Liprin-beta-2</fullName>
    </submittedName>
</protein>
<dbReference type="InterPro" id="IPR037619">
    <property type="entry name" value="LIPB1/2_SAM_3rd"/>
</dbReference>
<dbReference type="CTD" id="100317962"/>
<gene>
    <name evidence="10" type="primary">ppfibp2a</name>
</gene>
<dbReference type="PROSITE" id="PS50105">
    <property type="entry name" value="SAM_DOMAIN"/>
    <property type="match status" value="3"/>
</dbReference>
<dbReference type="FunFam" id="1.10.150.50:FF:000005">
    <property type="entry name" value="Liprin-beta-1 isoform 1"/>
    <property type="match status" value="1"/>
</dbReference>
<feature type="domain" description="SAM" evidence="8">
    <location>
        <begin position="701"/>
        <end position="765"/>
    </location>
</feature>
<dbReference type="PANTHER" id="PTHR12587:SF18">
    <property type="entry name" value="LIPRIN-BETA-2"/>
    <property type="match status" value="1"/>
</dbReference>
<feature type="compositionally biased region" description="Basic and acidic residues" evidence="7">
    <location>
        <begin position="271"/>
        <end position="288"/>
    </location>
</feature>
<dbReference type="FunFam" id="1.10.150.50:FF:000007">
    <property type="entry name" value="Liprin-beta-1 isoform 1"/>
    <property type="match status" value="1"/>
</dbReference>
<evidence type="ECO:0000256" key="4">
    <source>
        <dbReference type="ARBA" id="ARBA00023054"/>
    </source>
</evidence>
<dbReference type="SMART" id="SM00454">
    <property type="entry name" value="SAM"/>
    <property type="match status" value="3"/>
</dbReference>
<dbReference type="Pfam" id="PF07647">
    <property type="entry name" value="SAM_2"/>
    <property type="match status" value="1"/>
</dbReference>
<dbReference type="InterPro" id="IPR013761">
    <property type="entry name" value="SAM/pointed_sf"/>
</dbReference>
<reference evidence="10" key="1">
    <citation type="submission" date="2025-08" db="UniProtKB">
        <authorList>
            <consortium name="RefSeq"/>
        </authorList>
    </citation>
    <scope>IDENTIFICATION</scope>
</reference>
<dbReference type="OrthoDB" id="6516566at2759"/>
<feature type="region of interest" description="Disordered" evidence="7">
    <location>
        <begin position="269"/>
        <end position="322"/>
    </location>
</feature>
<keyword evidence="4 6" id="KW-0175">Coiled coil</keyword>
<feature type="compositionally biased region" description="Low complexity" evidence="7">
    <location>
        <begin position="479"/>
        <end position="498"/>
    </location>
</feature>
<dbReference type="InterPro" id="IPR029515">
    <property type="entry name" value="Liprin"/>
</dbReference>
<evidence type="ECO:0000256" key="3">
    <source>
        <dbReference type="ARBA" id="ARBA00022737"/>
    </source>
</evidence>
<evidence type="ECO:0000256" key="5">
    <source>
        <dbReference type="ARBA" id="ARBA00060046"/>
    </source>
</evidence>
<dbReference type="Proteomes" id="UP000515152">
    <property type="component" value="Chromosome 6"/>
</dbReference>
<sequence length="1048" mass="117398">MKSLNSTRRLKDLGREHQTIDLRMHRSNSSLESERLRPRKYPIAMASDASHMLETALEQMDDIIAGSRALVPLGEFSSALVELPGPVTYSAPLRVLQLTEELREVLELQDSREDADSLRRQIPSDTAYMLLLWLTQGLAVNLQSFGNNESYQERLARLEGDKESLVLQVSVLTDQVEAQGEKIRDLEYSLEEHQHKLNNTEEMLQQELLSRTSLETQKLDLMDEVSYLKLKLASMEKQNHNVERQHKAESVVNLISELQEQMCRIQQELSSKVKEKKEPAEREAREGHGGGPAEAPACGAEETRSASVASSPGASDTEQSCHCGNESGLLHELRLMKDKVEELEDEKVQYERKLKATKVEISNLQQILLAKNTEIENLQAQLLARSPVSMDSAEREEIYRRRLNNKHQELQRLRSGMESLLAANDEKDRRIEELTILLSQCRQFRDTSAAVPVSRERALTCCSEDGRMNGDVRMRALSLKTHSESSSGSSPVLTSPLSNQREAESRSQPRLISSSMEDLQSGLAKQVTGPSVEPVVSTEVRLADNKSQTLPGKLALMEQNRESEGSDTSAQKSPDESEDGDFNLNLCRSASAPALGKQDFFGIGKTEKMEDTTSSDVSPMSSGADSGQQSPVSQENVKNAKSIRKIWGKIRRTQSGGLNGVDLEPSEFRRGGLRATAGPRLARTPDSGSSVRDKNTPFSKWTKEQVCGWLEDYGLGHYVNLTRQWVESGQTLLSATPQDMEKEMGIKHPLHRKKLQLAVRSFSNKTMEKSSELDHIWVTRWLDDIGLPQYKDQFHEARVDGRMLQYLTVNDLLFLKVTSQLHHLSIKCAIHVLHVNKFDPHCLRRRPGDENKTSPSEVVQWSNHRVMEWLRSVDLAEYAPNLRGSGVHGGLIILEPRFTSDTLAMLLNIPPQKTLLRRHLATNYSALVGAQAQQEKREYANATGHTPLTTTAKVRPKKLGFTHFSHLRKRRQDDSADYICPIDTASPSALNGSPHRPYAGFRGLSPVLDRDSDRMEQECTEELISVSSVGDREAQVSDSVPLHGATIG</sequence>
<dbReference type="InterPro" id="IPR001660">
    <property type="entry name" value="SAM"/>
</dbReference>
<comment type="similarity">
    <text evidence="1">Belongs to the liprin family. Liprin-beta subfamily.</text>
</comment>
<evidence type="ECO:0000256" key="7">
    <source>
        <dbReference type="SAM" id="MobiDB-lite"/>
    </source>
</evidence>
<dbReference type="PANTHER" id="PTHR12587">
    <property type="entry name" value="LAR INTERACTING PROTEIN LIP -RELATED PROTEIN"/>
    <property type="match status" value="1"/>
</dbReference>
<dbReference type="InterPro" id="IPR037618">
    <property type="entry name" value="LIPB1/2_SAM_2nd"/>
</dbReference>
<keyword evidence="9" id="KW-1185">Reference proteome</keyword>
<dbReference type="AlphaFoldDB" id="A0A6P8FNT3"/>
<dbReference type="InterPro" id="IPR037617">
    <property type="entry name" value="LIPB1/2_SAM_1"/>
</dbReference>
<evidence type="ECO:0000313" key="10">
    <source>
        <dbReference type="RefSeq" id="XP_031425095.1"/>
    </source>
</evidence>
<feature type="region of interest" description="Disordered" evidence="7">
    <location>
        <begin position="479"/>
        <end position="584"/>
    </location>
</feature>
<dbReference type="Pfam" id="PF00536">
    <property type="entry name" value="SAM_1"/>
    <property type="match status" value="2"/>
</dbReference>
<feature type="compositionally biased region" description="Polar residues" evidence="7">
    <location>
        <begin position="305"/>
        <end position="322"/>
    </location>
</feature>
<dbReference type="KEGG" id="char:105892923"/>
<proteinExistence type="inferred from homology"/>
<evidence type="ECO:0000256" key="1">
    <source>
        <dbReference type="ARBA" id="ARBA00007547"/>
    </source>
</evidence>
<evidence type="ECO:0000313" key="9">
    <source>
        <dbReference type="Proteomes" id="UP000515152"/>
    </source>
</evidence>
<dbReference type="RefSeq" id="XP_031425095.1">
    <property type="nucleotide sequence ID" value="XM_031569235.2"/>
</dbReference>
<dbReference type="CDD" id="cd09566">
    <property type="entry name" value="SAM_liprin-beta1_2_repeat2"/>
    <property type="match status" value="1"/>
</dbReference>
<feature type="coiled-coil region" evidence="6">
    <location>
        <begin position="148"/>
        <end position="245"/>
    </location>
</feature>
<organism evidence="9 10">
    <name type="scientific">Clupea harengus</name>
    <name type="common">Atlantic herring</name>
    <dbReference type="NCBI Taxonomy" id="7950"/>
    <lineage>
        <taxon>Eukaryota</taxon>
        <taxon>Metazoa</taxon>
        <taxon>Chordata</taxon>
        <taxon>Craniata</taxon>
        <taxon>Vertebrata</taxon>
        <taxon>Euteleostomi</taxon>
        <taxon>Actinopterygii</taxon>
        <taxon>Neopterygii</taxon>
        <taxon>Teleostei</taxon>
        <taxon>Clupei</taxon>
        <taxon>Clupeiformes</taxon>
        <taxon>Clupeoidei</taxon>
        <taxon>Clupeidae</taxon>
        <taxon>Clupea</taxon>
    </lineage>
</organism>
<dbReference type="FunFam" id="1.10.150.50:FF:000017">
    <property type="entry name" value="Liprin-beta-1 isoform 1"/>
    <property type="match status" value="1"/>
</dbReference>
<feature type="region of interest" description="Disordered" evidence="7">
    <location>
        <begin position="674"/>
        <end position="696"/>
    </location>
</feature>
<dbReference type="Gene3D" id="1.10.150.50">
    <property type="entry name" value="Transcription Factor, Ets-1"/>
    <property type="match status" value="3"/>
</dbReference>
<feature type="domain" description="SAM" evidence="8">
    <location>
        <begin position="861"/>
        <end position="892"/>
    </location>
</feature>
<feature type="coiled-coil region" evidence="6">
    <location>
        <begin position="326"/>
        <end position="437"/>
    </location>
</feature>
<evidence type="ECO:0000259" key="8">
    <source>
        <dbReference type="PROSITE" id="PS50105"/>
    </source>
</evidence>
<dbReference type="CDD" id="cd09569">
    <property type="entry name" value="SAM_liprin-beta1_2_repeat3"/>
    <property type="match status" value="1"/>
</dbReference>
<evidence type="ECO:0000256" key="2">
    <source>
        <dbReference type="ARBA" id="ARBA00022553"/>
    </source>
</evidence>
<comment type="function">
    <text evidence="5">May regulate the disassembly of focal adhesions. Did not bind receptor-like tyrosine phosphatases type 2A.</text>
</comment>
<dbReference type="CDD" id="cd09563">
    <property type="entry name" value="SAM_liprin-beta1_2_repeat1"/>
    <property type="match status" value="1"/>
</dbReference>